<dbReference type="EMBL" id="SNYR01000001">
    <property type="protein sequence ID" value="TDQ67406.1"/>
    <property type="molecule type" value="Genomic_DNA"/>
</dbReference>
<evidence type="ECO:0000313" key="1">
    <source>
        <dbReference type="EMBL" id="TDQ67406.1"/>
    </source>
</evidence>
<protein>
    <submittedName>
        <fullName evidence="1">Uncharacterized protein</fullName>
    </submittedName>
</protein>
<dbReference type="OrthoDB" id="7840905at2"/>
<dbReference type="Pfam" id="PF19531">
    <property type="entry name" value="DUF6058"/>
    <property type="match status" value="1"/>
</dbReference>
<gene>
    <name evidence="1" type="ORF">ATL17_1419</name>
</gene>
<evidence type="ECO:0000313" key="2">
    <source>
        <dbReference type="Proteomes" id="UP000295391"/>
    </source>
</evidence>
<dbReference type="Proteomes" id="UP000295391">
    <property type="component" value="Unassembled WGS sequence"/>
</dbReference>
<keyword evidence="2" id="KW-1185">Reference proteome</keyword>
<dbReference type="AlphaFoldDB" id="A0A4R6VWY9"/>
<reference evidence="1 2" key="1">
    <citation type="submission" date="2019-03" db="EMBL/GenBank/DDBJ databases">
        <title>Genomic Encyclopedia of Type Strains, Phase III (KMG-III): the genomes of soil and plant-associated and newly described type strains.</title>
        <authorList>
            <person name="Whitman W."/>
        </authorList>
    </citation>
    <scope>NUCLEOTIDE SEQUENCE [LARGE SCALE GENOMIC DNA]</scope>
    <source>
        <strain evidence="1 2">CGMCC 1.7002</strain>
    </source>
</reference>
<accession>A0A4R6VWY9</accession>
<name>A0A4R6VWY9_9HYPH</name>
<sequence>MTNFITDIQSYLQSYFQPTNTHAAACALSEDELEQLIASGTYPSASYQVQHHFQCTSFVADKKQHTNQAWHRSSHQNWHQALKQNHIKTETQAFELFTSIYLEAHQVHFDSPLGQAMQHFWPTIATLPEEVYLNASWSYFQQGVYGVCSRDGLPETIFKKQCGVKFIDHLMAQQAQFSNVEVEQILQIIDWLDHAAAPFAPHETATSSRQRCIINARIHFRQFLTADNISR</sequence>
<proteinExistence type="predicted"/>
<dbReference type="RefSeq" id="WP_133572025.1">
    <property type="nucleotide sequence ID" value="NZ_SNYR01000001.1"/>
</dbReference>
<organism evidence="1 2">
    <name type="scientific">Maritalea mobilis</name>
    <dbReference type="NCBI Taxonomy" id="483324"/>
    <lineage>
        <taxon>Bacteria</taxon>
        <taxon>Pseudomonadati</taxon>
        <taxon>Pseudomonadota</taxon>
        <taxon>Alphaproteobacteria</taxon>
        <taxon>Hyphomicrobiales</taxon>
        <taxon>Devosiaceae</taxon>
        <taxon>Maritalea</taxon>
    </lineage>
</organism>
<comment type="caution">
    <text evidence="1">The sequence shown here is derived from an EMBL/GenBank/DDBJ whole genome shotgun (WGS) entry which is preliminary data.</text>
</comment>
<dbReference type="InterPro" id="IPR045694">
    <property type="entry name" value="DUF6058"/>
</dbReference>